<protein>
    <submittedName>
        <fullName evidence="1">Uncharacterized protein</fullName>
    </submittedName>
</protein>
<evidence type="ECO:0000313" key="2">
    <source>
        <dbReference type="Proteomes" id="UP000576550"/>
    </source>
</evidence>
<comment type="caution">
    <text evidence="1">The sequence shown here is derived from an EMBL/GenBank/DDBJ whole genome shotgun (WGS) entry which is preliminary data.</text>
</comment>
<sequence>MISTRKTVTDKHTSYISEWFKLLKPISWKIFHMRNIDQIEWRRIVDEVNKNMVKTDKNEKEFIRIEKIMKDNTKILKQIVSKQGCITISEFGLIASHCAWLIVQHSDHDLDFQKEYLRIMKENRGDVLERDINALEGRVVNINN</sequence>
<dbReference type="Proteomes" id="UP000576550">
    <property type="component" value="Unassembled WGS sequence"/>
</dbReference>
<organism evidence="1 2">
    <name type="scientific">Candidatus Dojkabacteria bacterium</name>
    <dbReference type="NCBI Taxonomy" id="2099670"/>
    <lineage>
        <taxon>Bacteria</taxon>
        <taxon>Candidatus Dojkabacteria</taxon>
    </lineage>
</organism>
<dbReference type="EMBL" id="DUTP01000002">
    <property type="protein sequence ID" value="HHX99284.1"/>
    <property type="molecule type" value="Genomic_DNA"/>
</dbReference>
<gene>
    <name evidence="1" type="ORF">GX533_01185</name>
</gene>
<proteinExistence type="predicted"/>
<name>A0A832Q7P7_9BACT</name>
<evidence type="ECO:0000313" key="1">
    <source>
        <dbReference type="EMBL" id="HHX99284.1"/>
    </source>
</evidence>
<dbReference type="AlphaFoldDB" id="A0A832Q7P7"/>
<reference evidence="1 2" key="1">
    <citation type="journal article" date="2020" name="Biotechnol. Biofuels">
        <title>New insights from the biogas microbiome by comprehensive genome-resolved metagenomics of nearly 1600 species originating from multiple anaerobic digesters.</title>
        <authorList>
            <person name="Campanaro S."/>
            <person name="Treu L."/>
            <person name="Rodriguez-R L.M."/>
            <person name="Kovalovszki A."/>
            <person name="Ziels R.M."/>
            <person name="Maus I."/>
            <person name="Zhu X."/>
            <person name="Kougias P.G."/>
            <person name="Basile A."/>
            <person name="Luo G."/>
            <person name="Schluter A."/>
            <person name="Konstantinidis K.T."/>
            <person name="Angelidaki I."/>
        </authorList>
    </citation>
    <scope>NUCLEOTIDE SEQUENCE [LARGE SCALE GENOMIC DNA]</scope>
    <source>
        <strain evidence="1">AS05jafATM_89</strain>
    </source>
</reference>
<accession>A0A832Q7P7</accession>